<reference evidence="1" key="2">
    <citation type="journal article" date="2022" name="New Phytol.">
        <title>Evolutionary transition to the ectomycorrhizal habit in the genomes of a hyperdiverse lineage of mushroom-forming fungi.</title>
        <authorList>
            <person name="Looney B."/>
            <person name="Miyauchi S."/>
            <person name="Morin E."/>
            <person name="Drula E."/>
            <person name="Courty P.E."/>
            <person name="Kohler A."/>
            <person name="Kuo A."/>
            <person name="LaButti K."/>
            <person name="Pangilinan J."/>
            <person name="Lipzen A."/>
            <person name="Riley R."/>
            <person name="Andreopoulos W."/>
            <person name="He G."/>
            <person name="Johnson J."/>
            <person name="Nolan M."/>
            <person name="Tritt A."/>
            <person name="Barry K.W."/>
            <person name="Grigoriev I.V."/>
            <person name="Nagy L.G."/>
            <person name="Hibbett D."/>
            <person name="Henrissat B."/>
            <person name="Matheny P.B."/>
            <person name="Labbe J."/>
            <person name="Martin F.M."/>
        </authorList>
    </citation>
    <scope>NUCLEOTIDE SEQUENCE</scope>
    <source>
        <strain evidence="1">EC-137</strain>
    </source>
</reference>
<comment type="caution">
    <text evidence="1">The sequence shown here is derived from an EMBL/GenBank/DDBJ whole genome shotgun (WGS) entry which is preliminary data.</text>
</comment>
<dbReference type="Proteomes" id="UP000814128">
    <property type="component" value="Unassembled WGS sequence"/>
</dbReference>
<dbReference type="EMBL" id="MU274300">
    <property type="protein sequence ID" value="KAI0026668.1"/>
    <property type="molecule type" value="Genomic_DNA"/>
</dbReference>
<sequence length="459" mass="52049">MADCLVALQTRPITNDKLPVEILTYIFKLASSTMGSEYASEEARLALSLTHVCQKWRAVASSIHSLWTTIDISWPLPLRAHHQNLAEKARLSLFLDLSQFKLVYDKYYVRLTKLTRSTLKCARSLSIKLHPARYDYYEYRQYREHDLFPAAIFSLWAYPPPLLESIRFEFYPGASTHGLIRAPFLNLHTLILSNVSTHMAISLTAAFPALRILRLERSYISHLRENTQNALPVLEELTLHECLGIREGEKDASHHLIVPTYMRPAALPTLRLLEISADVPTSWIIYPQTAALAYTVRSPNMLASPERKFSTTPRLHFMTASVDVRPGSGQNNYLDIVFSDHDPDTDDGRPRPPTLRFTLRNPVFVERGVSSLGDSDFCIPAFAHLSALPFDRTSVRALRVGALVSRYGAKHALSIIRSCIQAFPRLWHTTFADARTEWSVREALGSNQDEDIFLNLSTT</sequence>
<evidence type="ECO:0000313" key="2">
    <source>
        <dbReference type="Proteomes" id="UP000814128"/>
    </source>
</evidence>
<organism evidence="1 2">
    <name type="scientific">Vararia minispora EC-137</name>
    <dbReference type="NCBI Taxonomy" id="1314806"/>
    <lineage>
        <taxon>Eukaryota</taxon>
        <taxon>Fungi</taxon>
        <taxon>Dikarya</taxon>
        <taxon>Basidiomycota</taxon>
        <taxon>Agaricomycotina</taxon>
        <taxon>Agaricomycetes</taxon>
        <taxon>Russulales</taxon>
        <taxon>Lachnocladiaceae</taxon>
        <taxon>Vararia</taxon>
    </lineage>
</organism>
<protein>
    <submittedName>
        <fullName evidence="1">Uncharacterized protein</fullName>
    </submittedName>
</protein>
<keyword evidence="2" id="KW-1185">Reference proteome</keyword>
<gene>
    <name evidence="1" type="ORF">K488DRAFT_92134</name>
</gene>
<reference evidence="1" key="1">
    <citation type="submission" date="2021-02" db="EMBL/GenBank/DDBJ databases">
        <authorList>
            <consortium name="DOE Joint Genome Institute"/>
            <person name="Ahrendt S."/>
            <person name="Looney B.P."/>
            <person name="Miyauchi S."/>
            <person name="Morin E."/>
            <person name="Drula E."/>
            <person name="Courty P.E."/>
            <person name="Chicoki N."/>
            <person name="Fauchery L."/>
            <person name="Kohler A."/>
            <person name="Kuo A."/>
            <person name="Labutti K."/>
            <person name="Pangilinan J."/>
            <person name="Lipzen A."/>
            <person name="Riley R."/>
            <person name="Andreopoulos W."/>
            <person name="He G."/>
            <person name="Johnson J."/>
            <person name="Barry K.W."/>
            <person name="Grigoriev I.V."/>
            <person name="Nagy L."/>
            <person name="Hibbett D."/>
            <person name="Henrissat B."/>
            <person name="Matheny P.B."/>
            <person name="Labbe J."/>
            <person name="Martin F."/>
        </authorList>
    </citation>
    <scope>NUCLEOTIDE SEQUENCE</scope>
    <source>
        <strain evidence="1">EC-137</strain>
    </source>
</reference>
<proteinExistence type="predicted"/>
<name>A0ACB8Q4G5_9AGAM</name>
<evidence type="ECO:0000313" key="1">
    <source>
        <dbReference type="EMBL" id="KAI0026668.1"/>
    </source>
</evidence>
<accession>A0ACB8Q4G5</accession>